<evidence type="ECO:0000313" key="3">
    <source>
        <dbReference type="EMBL" id="SEK12703.1"/>
    </source>
</evidence>
<comment type="caution">
    <text evidence="3">The sequence shown here is derived from an EMBL/GenBank/DDBJ whole genome shotgun (WGS) entry which is preliminary data.</text>
</comment>
<sequence>MTKVSRGRFVALAIAIALNPSQAFSAPQQECVGRYRLTLPGEADTALTTAKAFREPQAANIRFSDGLAAPLSSFIYNGTFYITDAITHDGYEALVNTMKSRVAASRDRPFQDQRLSVLPVQDTASFAWSGRGGAAFYAFKDGRTITFLTKSEDVQQASNDALEVLAHLEPRSAGDVPVEPGVCLPSLFVQTSQADKSRIVGSTYRLKSHPDVLIFFRDSKALKDQPKLTSRQENEFVWTSEFGVGKAVKLHGARPWRTVKLDGREGVGSFGTITRNDDSTDYGYLVTVQGDPEASTDTPDLLLYVERNASASQGKTPVTADELEKIGEEIAASIKRR</sequence>
<organism evidence="3 4">
    <name type="scientific">Paraburkholderia tropica</name>
    <dbReference type="NCBI Taxonomy" id="92647"/>
    <lineage>
        <taxon>Bacteria</taxon>
        <taxon>Pseudomonadati</taxon>
        <taxon>Pseudomonadota</taxon>
        <taxon>Betaproteobacteria</taxon>
        <taxon>Burkholderiales</taxon>
        <taxon>Burkholderiaceae</taxon>
        <taxon>Paraburkholderia</taxon>
    </lineage>
</organism>
<evidence type="ECO:0000259" key="2">
    <source>
        <dbReference type="Pfam" id="PF18426"/>
    </source>
</evidence>
<dbReference type="InterPro" id="IPR041290">
    <property type="entry name" value="Tli4_C"/>
</dbReference>
<keyword evidence="1" id="KW-0732">Signal</keyword>
<dbReference type="AlphaFoldDB" id="A0AAQ1GM15"/>
<accession>A0AAQ1GM15</accession>
<dbReference type="EMBL" id="FNZM01000022">
    <property type="protein sequence ID" value="SEK12703.1"/>
    <property type="molecule type" value="Genomic_DNA"/>
</dbReference>
<evidence type="ECO:0000313" key="4">
    <source>
        <dbReference type="Proteomes" id="UP000183529"/>
    </source>
</evidence>
<dbReference type="RefSeq" id="WP_124263266.1">
    <property type="nucleotide sequence ID" value="NZ_CADFGN010000001.1"/>
</dbReference>
<name>A0AAQ1GM15_9BURK</name>
<protein>
    <recommendedName>
        <fullName evidence="2">Tle cognate immunity protein 4 C-terminal domain-containing protein</fullName>
    </recommendedName>
</protein>
<dbReference type="Proteomes" id="UP000183529">
    <property type="component" value="Unassembled WGS sequence"/>
</dbReference>
<gene>
    <name evidence="3" type="ORF">SAMN05216550_122106</name>
</gene>
<reference evidence="3 4" key="1">
    <citation type="submission" date="2016-10" db="EMBL/GenBank/DDBJ databases">
        <authorList>
            <person name="Varghese N."/>
            <person name="Submissions S."/>
        </authorList>
    </citation>
    <scope>NUCLEOTIDE SEQUENCE [LARGE SCALE GENOMIC DNA]</scope>
    <source>
        <strain evidence="3 4">LMG 22274</strain>
    </source>
</reference>
<evidence type="ECO:0000256" key="1">
    <source>
        <dbReference type="SAM" id="SignalP"/>
    </source>
</evidence>
<feature type="signal peptide" evidence="1">
    <location>
        <begin position="1"/>
        <end position="25"/>
    </location>
</feature>
<proteinExistence type="predicted"/>
<feature type="chain" id="PRO_5043024554" description="Tle cognate immunity protein 4 C-terminal domain-containing protein" evidence="1">
    <location>
        <begin position="26"/>
        <end position="337"/>
    </location>
</feature>
<feature type="domain" description="Tle cognate immunity protein 4 C-terminal" evidence="2">
    <location>
        <begin position="176"/>
        <end position="336"/>
    </location>
</feature>
<dbReference type="Pfam" id="PF18426">
    <property type="entry name" value="Tli4_C"/>
    <property type="match status" value="1"/>
</dbReference>